<dbReference type="SUPFAM" id="SSF46689">
    <property type="entry name" value="Homeodomain-like"/>
    <property type="match status" value="2"/>
</dbReference>
<dbReference type="EMBL" id="OY288114">
    <property type="protein sequence ID" value="CAJ0856428.1"/>
    <property type="molecule type" value="Genomic_DNA"/>
</dbReference>
<organism evidence="5">
    <name type="scientific">freshwater sediment metagenome</name>
    <dbReference type="NCBI Taxonomy" id="556182"/>
    <lineage>
        <taxon>unclassified sequences</taxon>
        <taxon>metagenomes</taxon>
        <taxon>ecological metagenomes</taxon>
    </lineage>
</organism>
<evidence type="ECO:0000256" key="2">
    <source>
        <dbReference type="ARBA" id="ARBA00023125"/>
    </source>
</evidence>
<dbReference type="Gene3D" id="1.10.10.60">
    <property type="entry name" value="Homeodomain-like"/>
    <property type="match status" value="1"/>
</dbReference>
<dbReference type="PANTHER" id="PTHR43130:SF11">
    <property type="entry name" value="TRANSCRIPTIONAL REGULATORY PROTEIN"/>
    <property type="match status" value="1"/>
</dbReference>
<dbReference type="Pfam" id="PF12833">
    <property type="entry name" value="HTH_18"/>
    <property type="match status" value="1"/>
</dbReference>
<name>A0AA48LXR0_9ZZZZ</name>
<sequence>MDIAILGYDDCLGMGFIGAADLLLLSRRMLAKKNAPEPYNVVTVSYDGAPIRDGFGRSHVVDASFATLGHCAAIIVPPFYCDGTHAIPPTPAISAAAGWLRRQHALGAILAASCNGVFLLGEAGLLDGRRCTTTWWRHDELKTRYPRADAARGAALIEDGRVVTAGGPMSWIDLSFNVLRNLCGAEAAKKAADFTVVDSVPSTQTIYIPPGYLVASNSFVLEAEQAVRQAGEGNLTSAQLAHAVGVSERTLHRRLKDSTGETPKHFIDRVRFEAARMLLETTKSSVKQLASASGYADETSFRRAFRRYAGMTPGAYRSWSQARRGVKA</sequence>
<accession>A0AA48LXR0</accession>
<protein>
    <recommendedName>
        <fullName evidence="4">HTH araC/xylS-type domain-containing protein</fullName>
    </recommendedName>
</protein>
<evidence type="ECO:0000259" key="4">
    <source>
        <dbReference type="PROSITE" id="PS01124"/>
    </source>
</evidence>
<dbReference type="PROSITE" id="PS01124">
    <property type="entry name" value="HTH_ARAC_FAMILY_2"/>
    <property type="match status" value="1"/>
</dbReference>
<dbReference type="CDD" id="cd03138">
    <property type="entry name" value="GATase1_AraC_2"/>
    <property type="match status" value="1"/>
</dbReference>
<feature type="domain" description="HTH araC/xylS-type" evidence="4">
    <location>
        <begin position="217"/>
        <end position="319"/>
    </location>
</feature>
<dbReference type="GO" id="GO:0043565">
    <property type="term" value="F:sequence-specific DNA binding"/>
    <property type="evidence" value="ECO:0007669"/>
    <property type="project" value="InterPro"/>
</dbReference>
<dbReference type="AlphaFoldDB" id="A0AA48LXR0"/>
<dbReference type="InterPro" id="IPR020449">
    <property type="entry name" value="Tscrpt_reg_AraC-type_HTH"/>
</dbReference>
<evidence type="ECO:0000256" key="1">
    <source>
        <dbReference type="ARBA" id="ARBA00023015"/>
    </source>
</evidence>
<keyword evidence="1" id="KW-0805">Transcription regulation</keyword>
<dbReference type="SUPFAM" id="SSF52317">
    <property type="entry name" value="Class I glutamine amidotransferase-like"/>
    <property type="match status" value="1"/>
</dbReference>
<dbReference type="InterPro" id="IPR002818">
    <property type="entry name" value="DJ-1/PfpI"/>
</dbReference>
<evidence type="ECO:0000256" key="3">
    <source>
        <dbReference type="ARBA" id="ARBA00023163"/>
    </source>
</evidence>
<dbReference type="SMART" id="SM00342">
    <property type="entry name" value="HTH_ARAC"/>
    <property type="match status" value="1"/>
</dbReference>
<dbReference type="Pfam" id="PF01965">
    <property type="entry name" value="DJ-1_PfpI"/>
    <property type="match status" value="1"/>
</dbReference>
<dbReference type="InterPro" id="IPR052158">
    <property type="entry name" value="INH-QAR"/>
</dbReference>
<dbReference type="GO" id="GO:0003700">
    <property type="term" value="F:DNA-binding transcription factor activity"/>
    <property type="evidence" value="ECO:0007669"/>
    <property type="project" value="InterPro"/>
</dbReference>
<dbReference type="PANTHER" id="PTHR43130">
    <property type="entry name" value="ARAC-FAMILY TRANSCRIPTIONAL REGULATOR"/>
    <property type="match status" value="1"/>
</dbReference>
<dbReference type="InterPro" id="IPR009057">
    <property type="entry name" value="Homeodomain-like_sf"/>
</dbReference>
<dbReference type="PRINTS" id="PR00032">
    <property type="entry name" value="HTHARAC"/>
</dbReference>
<evidence type="ECO:0000313" key="5">
    <source>
        <dbReference type="EMBL" id="CAJ0856428.1"/>
    </source>
</evidence>
<dbReference type="Gene3D" id="3.40.50.880">
    <property type="match status" value="1"/>
</dbReference>
<reference evidence="5" key="1">
    <citation type="submission" date="2023-07" db="EMBL/GenBank/DDBJ databases">
        <authorList>
            <person name="Pelsma A.J. K."/>
        </authorList>
    </citation>
    <scope>NUCLEOTIDE SEQUENCE</scope>
</reference>
<dbReference type="InterPro" id="IPR029062">
    <property type="entry name" value="Class_I_gatase-like"/>
</dbReference>
<gene>
    <name evidence="5" type="ORF">AMST5_00923</name>
</gene>
<dbReference type="InterPro" id="IPR018060">
    <property type="entry name" value="HTH_AraC"/>
</dbReference>
<keyword evidence="3" id="KW-0804">Transcription</keyword>
<proteinExistence type="predicted"/>
<keyword evidence="2" id="KW-0238">DNA-binding</keyword>